<protein>
    <recommendedName>
        <fullName evidence="7">Velvet domain-containing protein</fullName>
    </recommendedName>
</protein>
<dbReference type="InterPro" id="IPR038491">
    <property type="entry name" value="Velvet_dom_sf"/>
</dbReference>
<dbReference type="AlphaFoldDB" id="A0A2B7X656"/>
<dbReference type="GO" id="GO:0030435">
    <property type="term" value="P:sporulation resulting in formation of a cellular spore"/>
    <property type="evidence" value="ECO:0007669"/>
    <property type="project" value="UniProtKB-KW"/>
</dbReference>
<keyword evidence="5" id="KW-0539">Nucleus</keyword>
<feature type="region of interest" description="Disordered" evidence="6">
    <location>
        <begin position="1"/>
        <end position="29"/>
    </location>
</feature>
<dbReference type="Gene3D" id="2.60.40.3960">
    <property type="entry name" value="Velvet domain"/>
    <property type="match status" value="1"/>
</dbReference>
<dbReference type="Proteomes" id="UP000224080">
    <property type="component" value="Unassembled WGS sequence"/>
</dbReference>
<keyword evidence="2" id="KW-0749">Sporulation</keyword>
<feature type="compositionally biased region" description="Polar residues" evidence="6">
    <location>
        <begin position="124"/>
        <end position="136"/>
    </location>
</feature>
<evidence type="ECO:0000256" key="1">
    <source>
        <dbReference type="ARBA" id="ARBA00004123"/>
    </source>
</evidence>
<dbReference type="OrthoDB" id="3056235at2759"/>
<feature type="region of interest" description="Disordered" evidence="6">
    <location>
        <begin position="159"/>
        <end position="191"/>
    </location>
</feature>
<dbReference type="STRING" id="2060905.A0A2B7X656"/>
<name>A0A2B7X656_9EURO</name>
<gene>
    <name evidence="8" type="ORF">GX51_03655</name>
</gene>
<reference evidence="8 9" key="1">
    <citation type="submission" date="2017-10" db="EMBL/GenBank/DDBJ databases">
        <title>Comparative genomics in systemic dimorphic fungi from Ajellomycetaceae.</title>
        <authorList>
            <person name="Munoz J.F."/>
            <person name="Mcewen J.G."/>
            <person name="Clay O.K."/>
            <person name="Cuomo C.A."/>
        </authorList>
    </citation>
    <scope>NUCLEOTIDE SEQUENCE [LARGE SCALE GENOMIC DNA]</scope>
    <source>
        <strain evidence="8 9">UAMH130</strain>
    </source>
</reference>
<proteinExistence type="predicted"/>
<dbReference type="InterPro" id="IPR021740">
    <property type="entry name" value="Velvet"/>
</dbReference>
<keyword evidence="4" id="KW-0804">Transcription</keyword>
<evidence type="ECO:0000256" key="3">
    <source>
        <dbReference type="ARBA" id="ARBA00023015"/>
    </source>
</evidence>
<evidence type="ECO:0000256" key="5">
    <source>
        <dbReference type="ARBA" id="ARBA00023242"/>
    </source>
</evidence>
<dbReference type="InterPro" id="IPR037525">
    <property type="entry name" value="Velvet_dom"/>
</dbReference>
<dbReference type="GO" id="GO:0005634">
    <property type="term" value="C:nucleus"/>
    <property type="evidence" value="ECO:0007669"/>
    <property type="project" value="UniProtKB-SubCell"/>
</dbReference>
<comment type="subcellular location">
    <subcellularLocation>
        <location evidence="1">Nucleus</location>
    </subcellularLocation>
</comment>
<feature type="region of interest" description="Disordered" evidence="6">
    <location>
        <begin position="104"/>
        <end position="142"/>
    </location>
</feature>
<keyword evidence="9" id="KW-1185">Reference proteome</keyword>
<evidence type="ECO:0000259" key="7">
    <source>
        <dbReference type="PROSITE" id="PS51821"/>
    </source>
</evidence>
<dbReference type="PROSITE" id="PS51821">
    <property type="entry name" value="VELVET"/>
    <property type="match status" value="1"/>
</dbReference>
<feature type="domain" description="Velvet" evidence="7">
    <location>
        <begin position="29"/>
        <end position="276"/>
    </location>
</feature>
<evidence type="ECO:0000256" key="2">
    <source>
        <dbReference type="ARBA" id="ARBA00022969"/>
    </source>
</evidence>
<accession>A0A2B7X656</accession>
<evidence type="ECO:0000256" key="4">
    <source>
        <dbReference type="ARBA" id="ARBA00023163"/>
    </source>
</evidence>
<evidence type="ECO:0000313" key="9">
    <source>
        <dbReference type="Proteomes" id="UP000224080"/>
    </source>
</evidence>
<comment type="caution">
    <text evidence="8">The sequence shown here is derived from an EMBL/GenBank/DDBJ whole genome shotgun (WGS) entry which is preliminary data.</text>
</comment>
<dbReference type="PANTHER" id="PTHR33572">
    <property type="entry name" value="SPORE DEVELOPMENT REGULATOR VOSA"/>
    <property type="match status" value="1"/>
</dbReference>
<organism evidence="8 9">
    <name type="scientific">Blastomyces parvus</name>
    <dbReference type="NCBI Taxonomy" id="2060905"/>
    <lineage>
        <taxon>Eukaryota</taxon>
        <taxon>Fungi</taxon>
        <taxon>Dikarya</taxon>
        <taxon>Ascomycota</taxon>
        <taxon>Pezizomycotina</taxon>
        <taxon>Eurotiomycetes</taxon>
        <taxon>Eurotiomycetidae</taxon>
        <taxon>Onygenales</taxon>
        <taxon>Ajellomycetaceae</taxon>
        <taxon>Blastomyces</taxon>
    </lineage>
</organism>
<feature type="compositionally biased region" description="Pro residues" evidence="6">
    <location>
        <begin position="15"/>
        <end position="25"/>
    </location>
</feature>
<dbReference type="PANTHER" id="PTHR33572:SF17">
    <property type="entry name" value="SEXUAL DEVELOPMENT REGULATOR VELC"/>
    <property type="match status" value="1"/>
</dbReference>
<sequence>MTASVPSGFGHLLHPQPPPPQPPPETNSNVRSRLRLFVRQEPIAARACGFGNKSRRPIDPLPVVQLLMTDFSPHSEEDMKQLTNAQHVVVCHLFPAGQTHVVNPEPRIRSQSNGECSLERSVSGRGNTAVGSSPANGQRGKILSGSTCASPFLVGVDPDLANAPQHPRSAASREQSSGKTPMSPPDILPRSDAPRDIPATFFIFSDLCVRTAGWYRLRFRLVDVQETEKSGVAPCLHEVWSQSFQVFAAKDFPGMRPTPYLAMRLKDLGAIGIKMREKERGPRQRRRVQSSSEDNIDPVYA</sequence>
<evidence type="ECO:0000256" key="6">
    <source>
        <dbReference type="SAM" id="MobiDB-lite"/>
    </source>
</evidence>
<dbReference type="Pfam" id="PF11754">
    <property type="entry name" value="Velvet"/>
    <property type="match status" value="1"/>
</dbReference>
<feature type="region of interest" description="Disordered" evidence="6">
    <location>
        <begin position="278"/>
        <end position="301"/>
    </location>
</feature>
<evidence type="ECO:0000313" key="8">
    <source>
        <dbReference type="EMBL" id="PGH04148.1"/>
    </source>
</evidence>
<dbReference type="EMBL" id="PDNC01000041">
    <property type="protein sequence ID" value="PGH04148.1"/>
    <property type="molecule type" value="Genomic_DNA"/>
</dbReference>
<keyword evidence="3" id="KW-0805">Transcription regulation</keyword>